<organism evidence="1">
    <name type="scientific">marine sediment metagenome</name>
    <dbReference type="NCBI Taxonomy" id="412755"/>
    <lineage>
        <taxon>unclassified sequences</taxon>
        <taxon>metagenomes</taxon>
        <taxon>ecological metagenomes</taxon>
    </lineage>
</organism>
<sequence length="154" mass="17258">SPSLAVLWKEEMINIPCDVTGRFNIHAYLKKMYYTYCRDGDMFTIFADGGIQAIEGDQVGTPYGKKKAEHFDVISGVAISKESKKVIGYYIGKPNKWGYIANESVQRYTADVVHHIFNSDRFSCTRGEPALISAVDMIDKLFGYIDAELVAAKI</sequence>
<dbReference type="Pfam" id="PF05136">
    <property type="entry name" value="Phage_portal_2"/>
    <property type="match status" value="1"/>
</dbReference>
<dbReference type="InterPro" id="IPR006429">
    <property type="entry name" value="Phage_lambda_portal"/>
</dbReference>
<feature type="non-terminal residue" evidence="1">
    <location>
        <position position="1"/>
    </location>
</feature>
<reference evidence="1" key="1">
    <citation type="journal article" date="2014" name="Front. Microbiol.">
        <title>High frequency of phylogenetically diverse reductive dehalogenase-homologous genes in deep subseafloor sedimentary metagenomes.</title>
        <authorList>
            <person name="Kawai M."/>
            <person name="Futagami T."/>
            <person name="Toyoda A."/>
            <person name="Takaki Y."/>
            <person name="Nishi S."/>
            <person name="Hori S."/>
            <person name="Arai W."/>
            <person name="Tsubouchi T."/>
            <person name="Morono Y."/>
            <person name="Uchiyama I."/>
            <person name="Ito T."/>
            <person name="Fujiyama A."/>
            <person name="Inagaki F."/>
            <person name="Takami H."/>
        </authorList>
    </citation>
    <scope>NUCLEOTIDE SEQUENCE</scope>
    <source>
        <strain evidence="1">Expedition CK06-06</strain>
    </source>
</reference>
<proteinExistence type="predicted"/>
<feature type="non-terminal residue" evidence="1">
    <location>
        <position position="154"/>
    </location>
</feature>
<protein>
    <submittedName>
        <fullName evidence="1">Uncharacterized protein</fullName>
    </submittedName>
</protein>
<evidence type="ECO:0000313" key="1">
    <source>
        <dbReference type="EMBL" id="GAH86215.1"/>
    </source>
</evidence>
<dbReference type="GO" id="GO:0005198">
    <property type="term" value="F:structural molecule activity"/>
    <property type="evidence" value="ECO:0007669"/>
    <property type="project" value="InterPro"/>
</dbReference>
<dbReference type="GO" id="GO:0019068">
    <property type="term" value="P:virion assembly"/>
    <property type="evidence" value="ECO:0007669"/>
    <property type="project" value="InterPro"/>
</dbReference>
<gene>
    <name evidence="1" type="ORF">S03H2_68750</name>
</gene>
<name>X1JXT7_9ZZZZ</name>
<accession>X1JXT7</accession>
<dbReference type="EMBL" id="BARU01045260">
    <property type="protein sequence ID" value="GAH86215.1"/>
    <property type="molecule type" value="Genomic_DNA"/>
</dbReference>
<dbReference type="AlphaFoldDB" id="X1JXT7"/>
<comment type="caution">
    <text evidence="1">The sequence shown here is derived from an EMBL/GenBank/DDBJ whole genome shotgun (WGS) entry which is preliminary data.</text>
</comment>